<name>A0A1G7UKP2_9PSEU</name>
<accession>A0A1G7UKP2</accession>
<dbReference type="STRING" id="200378.SAMN05216553_108268"/>
<sequence>MTKSRTLALGLAAALFTAACSTAPATTTPAQQQPLGKVLFGGDSIAAGEALPLRAAFEASGVEFQSIASEGGGNVVGPFSEENWPKIAEHVRSARPAVVVHQLTTYDWGAEDEQRAGYRRLLQEVTGAGAQLVLVTAPPIRPDEFYAPHMAELERVPSVVKAMADASSGQAVLLDASAVWGTSYQQQRDGKADRSADGIHTCPQGAARFTQWLLTELKKLHPGFSPAEPEKWANSGWSADRHFAGC</sequence>
<dbReference type="PROSITE" id="PS51257">
    <property type="entry name" value="PROKAR_LIPOPROTEIN"/>
    <property type="match status" value="1"/>
</dbReference>
<dbReference type="SUPFAM" id="SSF52266">
    <property type="entry name" value="SGNH hydrolase"/>
    <property type="match status" value="1"/>
</dbReference>
<reference evidence="3" key="1">
    <citation type="submission" date="2016-10" db="EMBL/GenBank/DDBJ databases">
        <authorList>
            <person name="Varghese N."/>
            <person name="Submissions S."/>
        </authorList>
    </citation>
    <scope>NUCLEOTIDE SEQUENCE [LARGE SCALE GENOMIC DNA]</scope>
    <source>
        <strain evidence="3">CGMCC 4.3506</strain>
    </source>
</reference>
<dbReference type="CDD" id="cd00229">
    <property type="entry name" value="SGNH_hydrolase"/>
    <property type="match status" value="1"/>
</dbReference>
<feature type="signal peptide" evidence="1">
    <location>
        <begin position="1"/>
        <end position="25"/>
    </location>
</feature>
<evidence type="ECO:0000256" key="1">
    <source>
        <dbReference type="SAM" id="SignalP"/>
    </source>
</evidence>
<keyword evidence="3" id="KW-1185">Reference proteome</keyword>
<feature type="chain" id="PRO_5011460974" description="Lysophospholipase L1" evidence="1">
    <location>
        <begin position="26"/>
        <end position="246"/>
    </location>
</feature>
<organism evidence="2 3">
    <name type="scientific">Lentzea fradiae</name>
    <dbReference type="NCBI Taxonomy" id="200378"/>
    <lineage>
        <taxon>Bacteria</taxon>
        <taxon>Bacillati</taxon>
        <taxon>Actinomycetota</taxon>
        <taxon>Actinomycetes</taxon>
        <taxon>Pseudonocardiales</taxon>
        <taxon>Pseudonocardiaceae</taxon>
        <taxon>Lentzea</taxon>
    </lineage>
</organism>
<gene>
    <name evidence="2" type="ORF">SAMN05216553_108268</name>
</gene>
<protein>
    <recommendedName>
        <fullName evidence="4">Lysophospholipase L1</fullName>
    </recommendedName>
</protein>
<evidence type="ECO:0000313" key="2">
    <source>
        <dbReference type="EMBL" id="SDG48086.1"/>
    </source>
</evidence>
<dbReference type="EMBL" id="FNCC01000008">
    <property type="protein sequence ID" value="SDG48086.1"/>
    <property type="molecule type" value="Genomic_DNA"/>
</dbReference>
<dbReference type="AlphaFoldDB" id="A0A1G7UKP2"/>
<dbReference type="Gene3D" id="3.40.50.1110">
    <property type="entry name" value="SGNH hydrolase"/>
    <property type="match status" value="1"/>
</dbReference>
<evidence type="ECO:0008006" key="4">
    <source>
        <dbReference type="Google" id="ProtNLM"/>
    </source>
</evidence>
<proteinExistence type="predicted"/>
<keyword evidence="1" id="KW-0732">Signal</keyword>
<dbReference type="RefSeq" id="WP_245744071.1">
    <property type="nucleotide sequence ID" value="NZ_FNCC01000008.1"/>
</dbReference>
<dbReference type="Proteomes" id="UP000199623">
    <property type="component" value="Unassembled WGS sequence"/>
</dbReference>
<dbReference type="InterPro" id="IPR036514">
    <property type="entry name" value="SGNH_hydro_sf"/>
</dbReference>
<evidence type="ECO:0000313" key="3">
    <source>
        <dbReference type="Proteomes" id="UP000199623"/>
    </source>
</evidence>